<dbReference type="CDD" id="cd12914">
    <property type="entry name" value="PDC1_DGC_like"/>
    <property type="match status" value="1"/>
</dbReference>
<dbReference type="PROSITE" id="PS50887">
    <property type="entry name" value="GGDEF"/>
    <property type="match status" value="1"/>
</dbReference>
<protein>
    <submittedName>
        <fullName evidence="3">Diguanylate cyclase</fullName>
    </submittedName>
</protein>
<accession>A0A972FBB2</accession>
<dbReference type="CDD" id="cd12915">
    <property type="entry name" value="PDC2_DGC_like"/>
    <property type="match status" value="1"/>
</dbReference>
<evidence type="ECO:0000256" key="1">
    <source>
        <dbReference type="SAM" id="Phobius"/>
    </source>
</evidence>
<dbReference type="Gene3D" id="3.30.450.20">
    <property type="entry name" value="PAS domain"/>
    <property type="match status" value="1"/>
</dbReference>
<dbReference type="Proteomes" id="UP000599523">
    <property type="component" value="Unassembled WGS sequence"/>
</dbReference>
<keyword evidence="1" id="KW-0812">Transmembrane</keyword>
<comment type="caution">
    <text evidence="3">The sequence shown here is derived from an EMBL/GenBank/DDBJ whole genome shotgun (WGS) entry which is preliminary data.</text>
</comment>
<dbReference type="AlphaFoldDB" id="A0A972FBB2"/>
<dbReference type="SMART" id="SM00267">
    <property type="entry name" value="GGDEF"/>
    <property type="match status" value="1"/>
</dbReference>
<dbReference type="SUPFAM" id="SSF55073">
    <property type="entry name" value="Nucleotide cyclase"/>
    <property type="match status" value="1"/>
</dbReference>
<dbReference type="Pfam" id="PF00990">
    <property type="entry name" value="GGDEF"/>
    <property type="match status" value="1"/>
</dbReference>
<feature type="domain" description="GGDEF" evidence="2">
    <location>
        <begin position="374"/>
        <end position="512"/>
    </location>
</feature>
<dbReference type="EMBL" id="WTVM01000002">
    <property type="protein sequence ID" value="NMG01455.1"/>
    <property type="molecule type" value="Genomic_DNA"/>
</dbReference>
<evidence type="ECO:0000313" key="4">
    <source>
        <dbReference type="Proteomes" id="UP000599523"/>
    </source>
</evidence>
<dbReference type="PANTHER" id="PTHR46663">
    <property type="entry name" value="DIGUANYLATE CYCLASE DGCT-RELATED"/>
    <property type="match status" value="1"/>
</dbReference>
<dbReference type="CDD" id="cd01949">
    <property type="entry name" value="GGDEF"/>
    <property type="match status" value="1"/>
</dbReference>
<proteinExistence type="predicted"/>
<keyword evidence="4" id="KW-1185">Reference proteome</keyword>
<dbReference type="RefSeq" id="WP_168986253.1">
    <property type="nucleotide sequence ID" value="NZ_CAWPHM010000222.1"/>
</dbReference>
<dbReference type="InterPro" id="IPR029787">
    <property type="entry name" value="Nucleotide_cyclase"/>
</dbReference>
<keyword evidence="1" id="KW-0472">Membrane</keyword>
<dbReference type="InterPro" id="IPR052163">
    <property type="entry name" value="DGC-Regulatory_Protein"/>
</dbReference>
<evidence type="ECO:0000259" key="2">
    <source>
        <dbReference type="PROSITE" id="PS50887"/>
    </source>
</evidence>
<organism evidence="3 4">
    <name type="scientific">Azoarcus taiwanensis</name>
    <dbReference type="NCBI Taxonomy" id="666964"/>
    <lineage>
        <taxon>Bacteria</taxon>
        <taxon>Pseudomonadati</taxon>
        <taxon>Pseudomonadota</taxon>
        <taxon>Betaproteobacteria</taxon>
        <taxon>Rhodocyclales</taxon>
        <taxon>Zoogloeaceae</taxon>
        <taxon>Azoarcus</taxon>
    </lineage>
</organism>
<dbReference type="InterPro" id="IPR043128">
    <property type="entry name" value="Rev_trsase/Diguanyl_cyclase"/>
</dbReference>
<dbReference type="InterPro" id="IPR000160">
    <property type="entry name" value="GGDEF_dom"/>
</dbReference>
<dbReference type="Gene3D" id="3.30.70.270">
    <property type="match status" value="1"/>
</dbReference>
<sequence>MLTGDLRESHKLQWVLLVLMLLVVAAALLVMQGIERQSIEVREREHLAGQVRVIEQNMDRQIAATRAALGSVLSDWVFFSSLPSGHELSNLRLQSLSEAMPGIRTMLILTPQGLVLSSNRAELIGRDFAERDYVRAVLLHPDPDTLYVSQPFRTVLDVYALNMTRVSLWPDGRPLNIVSATLDPDFFGILMESIRYAPDMWVAMAHGDGVLFNHVPPREELLGADLARPGSLFTRHMESGEEATVFEGVAATTGESILMAQRTIAPPELQMDKPLVVAVARSRQAVFAGWTQKTIALAALWCVLVLVSVGSMAFYQRRQRHLIGIIMEEEASRQRAEEEVRQLAFNDPLTGLPNRRLLLDRMRQLQAASLRRGRLSALLYVDLDHFKALNDHLGHDRGDEFLRRLAQHMLACVRDEDTVARLGGDEFVVMLSVLSSQADEAVQQASVVAEKILHLVRADPLAVRVEPHCSASIGITLFGNRAEAVEEILKRADIAMYRVKMAGRDGVEILDAGSSTYSASHTGAMSDTGVPPPGAA</sequence>
<dbReference type="NCBIfam" id="TIGR00254">
    <property type="entry name" value="GGDEF"/>
    <property type="match status" value="1"/>
</dbReference>
<reference evidence="3" key="1">
    <citation type="submission" date="2019-12" db="EMBL/GenBank/DDBJ databases">
        <title>Comparative genomics gives insights into the taxonomy of the Azoarcus-Aromatoleum group and reveals separate origins of nif in the plant-associated Azoarcus and non-plant-associated Aromatoleum sub-groups.</title>
        <authorList>
            <person name="Lafos M."/>
            <person name="Maluk M."/>
            <person name="Batista M."/>
            <person name="Junghare M."/>
            <person name="Carmona M."/>
            <person name="Faoro H."/>
            <person name="Cruz L.M."/>
            <person name="Battistoni F."/>
            <person name="De Souza E."/>
            <person name="Pedrosa F."/>
            <person name="Chen W.-M."/>
            <person name="Poole P.S."/>
            <person name="Dixon R.A."/>
            <person name="James E.K."/>
        </authorList>
    </citation>
    <scope>NUCLEOTIDE SEQUENCE</scope>
    <source>
        <strain evidence="3">NSC3</strain>
    </source>
</reference>
<dbReference type="PANTHER" id="PTHR46663:SF3">
    <property type="entry name" value="SLL0267 PROTEIN"/>
    <property type="match status" value="1"/>
</dbReference>
<evidence type="ECO:0000313" key="3">
    <source>
        <dbReference type="EMBL" id="NMG01455.1"/>
    </source>
</evidence>
<keyword evidence="1" id="KW-1133">Transmembrane helix</keyword>
<name>A0A972FBB2_9RHOO</name>
<gene>
    <name evidence="3" type="ORF">GPA21_00510</name>
</gene>
<feature type="transmembrane region" description="Helical" evidence="1">
    <location>
        <begin position="12"/>
        <end position="34"/>
    </location>
</feature>